<evidence type="ECO:0008006" key="3">
    <source>
        <dbReference type="Google" id="ProtNLM"/>
    </source>
</evidence>
<gene>
    <name evidence="1" type="ORF">GCWU000325_00368</name>
</gene>
<dbReference type="STRING" id="626522.GCWU000325_00368"/>
<accession>C9LDU6</accession>
<dbReference type="Proteomes" id="UP000003460">
    <property type="component" value="Unassembled WGS sequence"/>
</dbReference>
<dbReference type="eggNOG" id="ENOG50341II">
    <property type="taxonomic scope" value="Bacteria"/>
</dbReference>
<protein>
    <recommendedName>
        <fullName evidence="3">T9SS C-terminal target domain-containing protein</fullName>
    </recommendedName>
</protein>
<name>C9LDU6_9BACT</name>
<organism evidence="1 2">
    <name type="scientific">Alloprevotella tannerae ATCC 51259</name>
    <dbReference type="NCBI Taxonomy" id="626522"/>
    <lineage>
        <taxon>Bacteria</taxon>
        <taxon>Pseudomonadati</taxon>
        <taxon>Bacteroidota</taxon>
        <taxon>Bacteroidia</taxon>
        <taxon>Bacteroidales</taxon>
        <taxon>Prevotellaceae</taxon>
        <taxon>Alloprevotella</taxon>
    </lineage>
</organism>
<comment type="caution">
    <text evidence="1">The sequence shown here is derived from an EMBL/GenBank/DDBJ whole genome shotgun (WGS) entry which is preliminary data.</text>
</comment>
<dbReference type="EMBL" id="ACIJ02000007">
    <property type="protein sequence ID" value="EEX72707.1"/>
    <property type="molecule type" value="Genomic_DNA"/>
</dbReference>
<dbReference type="AlphaFoldDB" id="C9LDU6"/>
<keyword evidence="2" id="KW-1185">Reference proteome</keyword>
<reference evidence="1" key="1">
    <citation type="submission" date="2009-09" db="EMBL/GenBank/DDBJ databases">
        <authorList>
            <person name="Weinstock G."/>
            <person name="Sodergren E."/>
            <person name="Clifton S."/>
            <person name="Fulton L."/>
            <person name="Fulton B."/>
            <person name="Courtney L."/>
            <person name="Fronick C."/>
            <person name="Harrison M."/>
            <person name="Strong C."/>
            <person name="Farmer C."/>
            <person name="Delahaunty K."/>
            <person name="Markovic C."/>
            <person name="Hall O."/>
            <person name="Minx P."/>
            <person name="Tomlinson C."/>
            <person name="Mitreva M."/>
            <person name="Nelson J."/>
            <person name="Hou S."/>
            <person name="Wollam A."/>
            <person name="Pepin K.H."/>
            <person name="Johnson M."/>
            <person name="Bhonagiri V."/>
            <person name="Nash W.E."/>
            <person name="Warren W."/>
            <person name="Chinwalla A."/>
            <person name="Mardis E.R."/>
            <person name="Wilson R.K."/>
        </authorList>
    </citation>
    <scope>NUCLEOTIDE SEQUENCE [LARGE SCALE GENOMIC DNA]</scope>
    <source>
        <strain evidence="1">ATCC 51259</strain>
    </source>
</reference>
<sequence length="275" mass="29773">MNGGVVEPSFLTNDKTKEVRRQQKARLGRFLCANCGRVFVTTNICLTGSLGREEENASSPLVSLFGNTQSKTSCRALSTSQNILAKSLFVGIDPVGKSAYFCTRFLLNNYMITLFTYKKSRVVRLFACTLLAFCSSLGAWAIDHVKVVDANGAATYFKLAEKPVVSFSATSLVLTTTQGTVEYPIADYRSFEFADPTDGINPAETTFGTPIFSFGETLSGEQLQPGTPVVVYDSKGRIVGQQNADAQGRVAIALGNTAGIFIVKTATKSFKFIKK</sequence>
<dbReference type="HOGENOM" id="CLU_1011434_0_0_10"/>
<proteinExistence type="predicted"/>
<evidence type="ECO:0000313" key="2">
    <source>
        <dbReference type="Proteomes" id="UP000003460"/>
    </source>
</evidence>
<evidence type="ECO:0000313" key="1">
    <source>
        <dbReference type="EMBL" id="EEX72707.1"/>
    </source>
</evidence>